<keyword evidence="1" id="KW-0813">Transport</keyword>
<keyword evidence="2" id="KW-1003">Cell membrane</keyword>
<dbReference type="PANTHER" id="PTHR24220:SF452">
    <property type="entry name" value="ABC TRANSPORTER ATP-BINDING PROTEIN"/>
    <property type="match status" value="1"/>
</dbReference>
<feature type="domain" description="ABC transporter" evidence="6">
    <location>
        <begin position="22"/>
        <end position="241"/>
    </location>
</feature>
<dbReference type="EMBL" id="QZCG01000005">
    <property type="protein sequence ID" value="RJE85826.1"/>
    <property type="molecule type" value="Genomic_DNA"/>
</dbReference>
<evidence type="ECO:0000256" key="4">
    <source>
        <dbReference type="ARBA" id="ARBA00022840"/>
    </source>
</evidence>
<comment type="similarity">
    <text evidence="5">Belongs to the ABC transporter superfamily. Macrolide exporter (TC 3.A.1.122) family.</text>
</comment>
<dbReference type="GO" id="GO:0098796">
    <property type="term" value="C:membrane protein complex"/>
    <property type="evidence" value="ECO:0007669"/>
    <property type="project" value="UniProtKB-ARBA"/>
</dbReference>
<keyword evidence="3" id="KW-0547">Nucleotide-binding</keyword>
<protein>
    <submittedName>
        <fullName evidence="7">ABC transporter ATP-binding protein</fullName>
    </submittedName>
</protein>
<accession>A0A418SY10</accession>
<dbReference type="PROSITE" id="PS50893">
    <property type="entry name" value="ABC_TRANSPORTER_2"/>
    <property type="match status" value="1"/>
</dbReference>
<dbReference type="OrthoDB" id="9786950at2"/>
<name>A0A418SY10_9RHOB</name>
<evidence type="ECO:0000256" key="1">
    <source>
        <dbReference type="ARBA" id="ARBA00022448"/>
    </source>
</evidence>
<dbReference type="PROSITE" id="PS00211">
    <property type="entry name" value="ABC_TRANSPORTER_1"/>
    <property type="match status" value="1"/>
</dbReference>
<dbReference type="InterPro" id="IPR003439">
    <property type="entry name" value="ABC_transporter-like_ATP-bd"/>
</dbReference>
<keyword evidence="4 7" id="KW-0067">ATP-binding</keyword>
<evidence type="ECO:0000256" key="3">
    <source>
        <dbReference type="ARBA" id="ARBA00022741"/>
    </source>
</evidence>
<dbReference type="Gene3D" id="3.40.50.300">
    <property type="entry name" value="P-loop containing nucleotide triphosphate hydrolases"/>
    <property type="match status" value="1"/>
</dbReference>
<dbReference type="GO" id="GO:0016887">
    <property type="term" value="F:ATP hydrolysis activity"/>
    <property type="evidence" value="ECO:0007669"/>
    <property type="project" value="InterPro"/>
</dbReference>
<dbReference type="RefSeq" id="WP_119747923.1">
    <property type="nucleotide sequence ID" value="NZ_QZCG01000005.1"/>
</dbReference>
<dbReference type="Proteomes" id="UP000284202">
    <property type="component" value="Unassembled WGS sequence"/>
</dbReference>
<dbReference type="InterPro" id="IPR017911">
    <property type="entry name" value="MacB-like_ATP-bd"/>
</dbReference>
<keyword evidence="2" id="KW-0997">Cell inner membrane</keyword>
<dbReference type="InterPro" id="IPR015854">
    <property type="entry name" value="ABC_transpr_LolD-like"/>
</dbReference>
<dbReference type="Pfam" id="PF00005">
    <property type="entry name" value="ABC_tran"/>
    <property type="match status" value="1"/>
</dbReference>
<dbReference type="GO" id="GO:0005886">
    <property type="term" value="C:plasma membrane"/>
    <property type="evidence" value="ECO:0007669"/>
    <property type="project" value="TreeGrafter"/>
</dbReference>
<proteinExistence type="inferred from homology"/>
<evidence type="ECO:0000256" key="2">
    <source>
        <dbReference type="ARBA" id="ARBA00022519"/>
    </source>
</evidence>
<dbReference type="GO" id="GO:0022857">
    <property type="term" value="F:transmembrane transporter activity"/>
    <property type="evidence" value="ECO:0007669"/>
    <property type="project" value="TreeGrafter"/>
</dbReference>
<organism evidence="7 8">
    <name type="scientific">Paracoccus onubensis</name>
    <dbReference type="NCBI Taxonomy" id="1675788"/>
    <lineage>
        <taxon>Bacteria</taxon>
        <taxon>Pseudomonadati</taxon>
        <taxon>Pseudomonadota</taxon>
        <taxon>Alphaproteobacteria</taxon>
        <taxon>Rhodobacterales</taxon>
        <taxon>Paracoccaceae</taxon>
        <taxon>Paracoccus</taxon>
    </lineage>
</organism>
<gene>
    <name evidence="7" type="ORF">D3P04_08720</name>
</gene>
<evidence type="ECO:0000256" key="5">
    <source>
        <dbReference type="ARBA" id="ARBA00038388"/>
    </source>
</evidence>
<reference evidence="8" key="1">
    <citation type="submission" date="2018-09" db="EMBL/GenBank/DDBJ databases">
        <title>Acidovorax cavernicola nov. sp. isolated from Gruta de las Maravillas (Aracena, Spain).</title>
        <authorList>
            <person name="Jurado V."/>
            <person name="Gutierrez-Patricio S."/>
            <person name="Gonzalez-Pimentel J.L."/>
            <person name="Miller A.Z."/>
            <person name="Laiz L."/>
            <person name="Saiz-Jimenez C."/>
        </authorList>
    </citation>
    <scope>NUCLEOTIDE SEQUENCE [LARGE SCALE GENOMIC DNA]</scope>
    <source>
        <strain evidence="8">1011MAR3C25</strain>
    </source>
</reference>
<dbReference type="SMART" id="SM00382">
    <property type="entry name" value="AAA"/>
    <property type="match status" value="1"/>
</dbReference>
<sequence length="241" mass="26428">MTVHDTEIAIQAADRQDRPPFVQIDRVSKTYRKGKLAVPVLDRHSMIIAQGDMVALVGASGCGKTTLLNLIGGVDRPDTGEITVDKTRITSLSDAGLTEWRGQNVGFIFQFYNLLPALSAHANVELPLLLHDIPKAERRARVDNALNLVGLQDRASHRPEELSGGQQQRVAIARALVTDADLLLCDEPTGDLDQDSATRIMELLSMLNQEFGKTIVVVTHDPLVAEYAHRTEHLTRPETAA</sequence>
<keyword evidence="2" id="KW-0472">Membrane</keyword>
<evidence type="ECO:0000313" key="7">
    <source>
        <dbReference type="EMBL" id="RJE85826.1"/>
    </source>
</evidence>
<dbReference type="PANTHER" id="PTHR24220">
    <property type="entry name" value="IMPORT ATP-BINDING PROTEIN"/>
    <property type="match status" value="1"/>
</dbReference>
<keyword evidence="8" id="KW-1185">Reference proteome</keyword>
<comment type="caution">
    <text evidence="7">The sequence shown here is derived from an EMBL/GenBank/DDBJ whole genome shotgun (WGS) entry which is preliminary data.</text>
</comment>
<dbReference type="InterPro" id="IPR027417">
    <property type="entry name" value="P-loop_NTPase"/>
</dbReference>
<dbReference type="InterPro" id="IPR017871">
    <property type="entry name" value="ABC_transporter-like_CS"/>
</dbReference>
<dbReference type="AlphaFoldDB" id="A0A418SY10"/>
<dbReference type="GO" id="GO:0005524">
    <property type="term" value="F:ATP binding"/>
    <property type="evidence" value="ECO:0007669"/>
    <property type="project" value="UniProtKB-KW"/>
</dbReference>
<dbReference type="FunFam" id="3.40.50.300:FF:000032">
    <property type="entry name" value="Export ABC transporter ATP-binding protein"/>
    <property type="match status" value="1"/>
</dbReference>
<dbReference type="InterPro" id="IPR003593">
    <property type="entry name" value="AAA+_ATPase"/>
</dbReference>
<dbReference type="SUPFAM" id="SSF52540">
    <property type="entry name" value="P-loop containing nucleoside triphosphate hydrolases"/>
    <property type="match status" value="1"/>
</dbReference>
<dbReference type="CDD" id="cd03255">
    <property type="entry name" value="ABC_MJ0796_LolCDE_FtsE"/>
    <property type="match status" value="1"/>
</dbReference>
<evidence type="ECO:0000259" key="6">
    <source>
        <dbReference type="PROSITE" id="PS50893"/>
    </source>
</evidence>
<evidence type="ECO:0000313" key="8">
    <source>
        <dbReference type="Proteomes" id="UP000284202"/>
    </source>
</evidence>